<dbReference type="SUPFAM" id="SSF75005">
    <property type="entry name" value="Arabinanase/levansucrase/invertase"/>
    <property type="match status" value="1"/>
</dbReference>
<evidence type="ECO:0000256" key="3">
    <source>
        <dbReference type="ARBA" id="ARBA00023295"/>
    </source>
</evidence>
<evidence type="ECO:0000256" key="1">
    <source>
        <dbReference type="ARBA" id="ARBA00009865"/>
    </source>
</evidence>
<dbReference type="Proteomes" id="UP001325680">
    <property type="component" value="Chromosome"/>
</dbReference>
<evidence type="ECO:0000256" key="2">
    <source>
        <dbReference type="ARBA" id="ARBA00022801"/>
    </source>
</evidence>
<dbReference type="PANTHER" id="PTHR42812:SF12">
    <property type="entry name" value="BETA-XYLOSIDASE-RELATED"/>
    <property type="match status" value="1"/>
</dbReference>
<reference evidence="5 6" key="1">
    <citation type="submission" date="2023-12" db="EMBL/GenBank/DDBJ databases">
        <title>Genome sequencing and assembly of bacterial species from a model synthetic community.</title>
        <authorList>
            <person name="Hogle S.L."/>
        </authorList>
    </citation>
    <scope>NUCLEOTIDE SEQUENCE [LARGE SCALE GENOMIC DNA]</scope>
    <source>
        <strain evidence="5 6">HAMBI_3031</strain>
    </source>
</reference>
<organism evidence="5 6">
    <name type="scientific">Niabella yanshanensis</name>
    <dbReference type="NCBI Taxonomy" id="577386"/>
    <lineage>
        <taxon>Bacteria</taxon>
        <taxon>Pseudomonadati</taxon>
        <taxon>Bacteroidota</taxon>
        <taxon>Chitinophagia</taxon>
        <taxon>Chitinophagales</taxon>
        <taxon>Chitinophagaceae</taxon>
        <taxon>Niabella</taxon>
    </lineage>
</organism>
<dbReference type="EMBL" id="CP139960">
    <property type="protein sequence ID" value="WQD38749.1"/>
    <property type="molecule type" value="Genomic_DNA"/>
</dbReference>
<gene>
    <name evidence="5" type="ORF">U0035_01150</name>
</gene>
<dbReference type="PANTHER" id="PTHR42812">
    <property type="entry name" value="BETA-XYLOSIDASE"/>
    <property type="match status" value="1"/>
</dbReference>
<sequence>MIQRNFILIVLGLFLKVTAWGQELHSAGDGLREFRYTNPITRDSTISMRDHFIIKVDSLWYCVGTSNPVWEGFNPGVRMLVSKDLVSWKQHSWLIDASKLPDDCPYKGRFWAPEIHFIQNKYWLTINSGRVTKEDPKGMDTHRVWLFSSDKVTGPFVLVNKKPLTSQYHNDATLFEDEDGQTYFYCSGNGMWQARIDLPSGKLTTTVEKFLDKRQPGWPEWMQGGIEGPFVIKREGMYFMFFSTWTRGYEVALLKSKGPLGPWELVSQEPIFGTRKNGYRPELARAGGYDHLQFTDTQDPYQETGHNAMFIGPDGNLWSSCHYFMYEKRPYPYSQTFEDWEKTPQMGYEPVYYENGRFHIKGPTWTEQVIRYLPLSK</sequence>
<dbReference type="RefSeq" id="WP_162817989.1">
    <property type="nucleotide sequence ID" value="NZ_CP139960.1"/>
</dbReference>
<evidence type="ECO:0000313" key="5">
    <source>
        <dbReference type="EMBL" id="WQD38749.1"/>
    </source>
</evidence>
<keyword evidence="3 4" id="KW-0326">Glycosidase</keyword>
<keyword evidence="2 4" id="KW-0378">Hydrolase</keyword>
<proteinExistence type="inferred from homology"/>
<comment type="similarity">
    <text evidence="1 4">Belongs to the glycosyl hydrolase 43 family.</text>
</comment>
<name>A0ABZ0W7V3_9BACT</name>
<dbReference type="InterPro" id="IPR006710">
    <property type="entry name" value="Glyco_hydro_43"/>
</dbReference>
<dbReference type="Gene3D" id="2.115.10.20">
    <property type="entry name" value="Glycosyl hydrolase domain, family 43"/>
    <property type="match status" value="1"/>
</dbReference>
<accession>A0ABZ0W7V3</accession>
<dbReference type="InterPro" id="IPR051795">
    <property type="entry name" value="Glycosyl_Hydrlase_43"/>
</dbReference>
<dbReference type="InterPro" id="IPR023296">
    <property type="entry name" value="Glyco_hydro_beta-prop_sf"/>
</dbReference>
<protein>
    <submittedName>
        <fullName evidence="5">Family 43 glycosylhydrolase</fullName>
    </submittedName>
</protein>
<evidence type="ECO:0000256" key="4">
    <source>
        <dbReference type="RuleBase" id="RU361187"/>
    </source>
</evidence>
<dbReference type="Pfam" id="PF04616">
    <property type="entry name" value="Glyco_hydro_43"/>
    <property type="match status" value="1"/>
</dbReference>
<keyword evidence="6" id="KW-1185">Reference proteome</keyword>
<evidence type="ECO:0000313" key="6">
    <source>
        <dbReference type="Proteomes" id="UP001325680"/>
    </source>
</evidence>